<evidence type="ECO:0000256" key="8">
    <source>
        <dbReference type="ARBA" id="ARBA00032055"/>
    </source>
</evidence>
<dbReference type="GO" id="GO:0032543">
    <property type="term" value="P:mitochondrial translation"/>
    <property type="evidence" value="ECO:0007669"/>
    <property type="project" value="InterPro"/>
</dbReference>
<sequence length="258" mass="30652">MLGAARQIARSRLRNHGALQKGQFKGKFQGYGEEDQIEDMFLPEARTGWTPMERIMRRPNSADFDEVYEAHWAWKHVLEGDTKENLDQRYDQYVRDFGFEPEEYFDRADYFAKYGTDEAVWHSWVRNNKRSWPSMGQREACYTPSYTRKNCCPLHRDVYLLPHYKNTKLLKQFIDPTTGNIMTGLRTGCCLQAEIELGVALQLAWQYGYLLQPLHTYQKRGGWGFKNNLDWKFQHEMHSEKKDSNIAKWLFKDDDSFY</sequence>
<keyword evidence="7" id="KW-0687">Ribonucleoprotein</keyword>
<comment type="similarity">
    <text evidence="2">Belongs to the bacterial ribosomal protein bS18 family. Mitochondrion-specific ribosomal protein mS40 subfamily.</text>
</comment>
<dbReference type="Pfam" id="PF01084">
    <property type="entry name" value="Ribosomal_S18"/>
    <property type="match status" value="1"/>
</dbReference>
<dbReference type="PANTHER" id="PTHR13329:SF2">
    <property type="entry name" value="SMALL RIBOSOMAL SUBUNIT PROTEIN MS40"/>
    <property type="match status" value="1"/>
</dbReference>
<evidence type="ECO:0000313" key="12">
    <source>
        <dbReference type="Proteomes" id="UP000001307"/>
    </source>
</evidence>
<keyword evidence="12" id="KW-1185">Reference proteome</keyword>
<name>E4XEZ3_OIKDI</name>
<dbReference type="EMBL" id="FN653044">
    <property type="protein sequence ID" value="CBY24177.1"/>
    <property type="molecule type" value="Genomic_DNA"/>
</dbReference>
<dbReference type="GO" id="GO:0005739">
    <property type="term" value="C:mitochondrion"/>
    <property type="evidence" value="ECO:0007669"/>
    <property type="project" value="UniProtKB-SubCell"/>
</dbReference>
<reference evidence="11" key="1">
    <citation type="journal article" date="2010" name="Science">
        <title>Plasticity of animal genome architecture unmasked by rapid evolution of a pelagic tunicate.</title>
        <authorList>
            <person name="Denoeud F."/>
            <person name="Henriet S."/>
            <person name="Mungpakdee S."/>
            <person name="Aury J.M."/>
            <person name="Da Silva C."/>
            <person name="Brinkmann H."/>
            <person name="Mikhaleva J."/>
            <person name="Olsen L.C."/>
            <person name="Jubin C."/>
            <person name="Canestro C."/>
            <person name="Bouquet J.M."/>
            <person name="Danks G."/>
            <person name="Poulain J."/>
            <person name="Campsteijn C."/>
            <person name="Adamski M."/>
            <person name="Cross I."/>
            <person name="Yadetie F."/>
            <person name="Muffato M."/>
            <person name="Louis A."/>
            <person name="Butcher S."/>
            <person name="Tsagkogeorga G."/>
            <person name="Konrad A."/>
            <person name="Singh S."/>
            <person name="Jensen M.F."/>
            <person name="Cong E.H."/>
            <person name="Eikeseth-Otteraa H."/>
            <person name="Noel B."/>
            <person name="Anthouard V."/>
            <person name="Porcel B.M."/>
            <person name="Kachouri-Lafond R."/>
            <person name="Nishino A."/>
            <person name="Ugolini M."/>
            <person name="Chourrout P."/>
            <person name="Nishida H."/>
            <person name="Aasland R."/>
            <person name="Huzurbazar S."/>
            <person name="Westhof E."/>
            <person name="Delsuc F."/>
            <person name="Lehrach H."/>
            <person name="Reinhardt R."/>
            <person name="Weissenbach J."/>
            <person name="Roy S.W."/>
            <person name="Artiguenave F."/>
            <person name="Postlethwait J.H."/>
            <person name="Manak J.R."/>
            <person name="Thompson E.M."/>
            <person name="Jaillon O."/>
            <person name="Du Pasquier L."/>
            <person name="Boudinot P."/>
            <person name="Liberles D.A."/>
            <person name="Volff J.N."/>
            <person name="Philippe H."/>
            <person name="Lenhard B."/>
            <person name="Roest Crollius H."/>
            <person name="Wincker P."/>
            <person name="Chourrout D."/>
        </authorList>
    </citation>
    <scope>NUCLEOTIDE SEQUENCE [LARGE SCALE GENOMIC DNA]</scope>
</reference>
<dbReference type="GO" id="GO:1990904">
    <property type="term" value="C:ribonucleoprotein complex"/>
    <property type="evidence" value="ECO:0007669"/>
    <property type="project" value="UniProtKB-KW"/>
</dbReference>
<evidence type="ECO:0000256" key="1">
    <source>
        <dbReference type="ARBA" id="ARBA00004173"/>
    </source>
</evidence>
<dbReference type="Proteomes" id="UP000001307">
    <property type="component" value="Unassembled WGS sequence"/>
</dbReference>
<keyword evidence="6" id="KW-0496">Mitochondrion</keyword>
<dbReference type="PANTHER" id="PTHR13329">
    <property type="entry name" value="MITOCHONDRIAL RIBOSOMAL PROTEIN S18B"/>
    <property type="match status" value="1"/>
</dbReference>
<dbReference type="InterPro" id="IPR040054">
    <property type="entry name" value="MRPS18B"/>
</dbReference>
<keyword evidence="4" id="KW-0809">Transit peptide</keyword>
<dbReference type="GO" id="GO:0005840">
    <property type="term" value="C:ribosome"/>
    <property type="evidence" value="ECO:0007669"/>
    <property type="project" value="UniProtKB-KW"/>
</dbReference>
<dbReference type="Gene3D" id="4.10.640.10">
    <property type="entry name" value="Ribosomal protein S18"/>
    <property type="match status" value="1"/>
</dbReference>
<evidence type="ECO:0000256" key="5">
    <source>
        <dbReference type="ARBA" id="ARBA00022980"/>
    </source>
</evidence>
<evidence type="ECO:0000256" key="9">
    <source>
        <dbReference type="ARBA" id="ARBA00035130"/>
    </source>
</evidence>
<dbReference type="InParanoid" id="E4XEZ3"/>
<evidence type="ECO:0000256" key="10">
    <source>
        <dbReference type="ARBA" id="ARBA00035515"/>
    </source>
</evidence>
<dbReference type="OrthoDB" id="21463at2759"/>
<accession>E4XEZ3</accession>
<comment type="subcellular location">
    <subcellularLocation>
        <location evidence="1">Mitochondrion</location>
    </subcellularLocation>
</comment>
<evidence type="ECO:0000256" key="7">
    <source>
        <dbReference type="ARBA" id="ARBA00023274"/>
    </source>
</evidence>
<protein>
    <recommendedName>
        <fullName evidence="9">Small ribosomal subunit protein mS40</fullName>
    </recommendedName>
    <alternativeName>
        <fullName evidence="8">28S ribosomal protein S18-2, mitochondrial</fullName>
    </alternativeName>
    <alternativeName>
        <fullName evidence="10">28S ribosomal protein S18b, mitochondrial</fullName>
    </alternativeName>
</protein>
<evidence type="ECO:0000256" key="2">
    <source>
        <dbReference type="ARBA" id="ARBA00006136"/>
    </source>
</evidence>
<gene>
    <name evidence="11" type="ORF">GSOID_T00009525001</name>
</gene>
<proteinExistence type="inferred from homology"/>
<organism evidence="11">
    <name type="scientific">Oikopleura dioica</name>
    <name type="common">Tunicate</name>
    <dbReference type="NCBI Taxonomy" id="34765"/>
    <lineage>
        <taxon>Eukaryota</taxon>
        <taxon>Metazoa</taxon>
        <taxon>Chordata</taxon>
        <taxon>Tunicata</taxon>
        <taxon>Appendicularia</taxon>
        <taxon>Copelata</taxon>
        <taxon>Oikopleuridae</taxon>
        <taxon>Oikopleura</taxon>
    </lineage>
</organism>
<dbReference type="InterPro" id="IPR001648">
    <property type="entry name" value="Ribosomal_bS18"/>
</dbReference>
<keyword evidence="3" id="KW-0597">Phosphoprotein</keyword>
<evidence type="ECO:0000256" key="3">
    <source>
        <dbReference type="ARBA" id="ARBA00022553"/>
    </source>
</evidence>
<dbReference type="InterPro" id="IPR036870">
    <property type="entry name" value="Ribosomal_bS18_sf"/>
</dbReference>
<dbReference type="GO" id="GO:0003735">
    <property type="term" value="F:structural constituent of ribosome"/>
    <property type="evidence" value="ECO:0007669"/>
    <property type="project" value="InterPro"/>
</dbReference>
<evidence type="ECO:0000256" key="6">
    <source>
        <dbReference type="ARBA" id="ARBA00023128"/>
    </source>
</evidence>
<dbReference type="AlphaFoldDB" id="E4XEZ3"/>
<evidence type="ECO:0000313" key="11">
    <source>
        <dbReference type="EMBL" id="CBY24177.1"/>
    </source>
</evidence>
<keyword evidence="5" id="KW-0689">Ribosomal protein</keyword>
<dbReference type="SUPFAM" id="SSF46911">
    <property type="entry name" value="Ribosomal protein S18"/>
    <property type="match status" value="1"/>
</dbReference>
<evidence type="ECO:0000256" key="4">
    <source>
        <dbReference type="ARBA" id="ARBA00022946"/>
    </source>
</evidence>